<dbReference type="AlphaFoldDB" id="A0A368FB45"/>
<evidence type="ECO:0000313" key="2">
    <source>
        <dbReference type="Proteomes" id="UP000252519"/>
    </source>
</evidence>
<organism evidence="1 2">
    <name type="scientific">Ancylostoma caninum</name>
    <name type="common">Dog hookworm</name>
    <dbReference type="NCBI Taxonomy" id="29170"/>
    <lineage>
        <taxon>Eukaryota</taxon>
        <taxon>Metazoa</taxon>
        <taxon>Ecdysozoa</taxon>
        <taxon>Nematoda</taxon>
        <taxon>Chromadorea</taxon>
        <taxon>Rhabditida</taxon>
        <taxon>Rhabditina</taxon>
        <taxon>Rhabditomorpha</taxon>
        <taxon>Strongyloidea</taxon>
        <taxon>Ancylostomatidae</taxon>
        <taxon>Ancylostomatinae</taxon>
        <taxon>Ancylostoma</taxon>
    </lineage>
</organism>
<dbReference type="EMBL" id="JOJR01001972">
    <property type="protein sequence ID" value="RCN29394.1"/>
    <property type="molecule type" value="Genomic_DNA"/>
</dbReference>
<sequence length="183" mass="20134">MKADLKMKFTDSLKPANLFKEKVQEFSDHFVEKTLPDMIGDIFKTEVNPMLRKFKSLLTGMGLSLFGVEFMVQNGNLRIAVRPKSSLNLHISSALGKIDQIKPINKMVCISSDLLAAVRQLKRSKREAVSSNKSELGIDLICSTPEGDCIESACSYCADLDIKPSSTKNGFSADLGTCVPKNL</sequence>
<protein>
    <submittedName>
        <fullName evidence="1">Uncharacterized protein</fullName>
    </submittedName>
</protein>
<reference evidence="1 2" key="1">
    <citation type="submission" date="2014-10" db="EMBL/GenBank/DDBJ databases">
        <title>Draft genome of the hookworm Ancylostoma caninum.</title>
        <authorList>
            <person name="Mitreva M."/>
        </authorList>
    </citation>
    <scope>NUCLEOTIDE SEQUENCE [LARGE SCALE GENOMIC DNA]</scope>
    <source>
        <strain evidence="1 2">Baltimore</strain>
    </source>
</reference>
<evidence type="ECO:0000313" key="1">
    <source>
        <dbReference type="EMBL" id="RCN29394.1"/>
    </source>
</evidence>
<keyword evidence="2" id="KW-1185">Reference proteome</keyword>
<dbReference type="OrthoDB" id="5840798at2759"/>
<comment type="caution">
    <text evidence="1">The sequence shown here is derived from an EMBL/GenBank/DDBJ whole genome shotgun (WGS) entry which is preliminary data.</text>
</comment>
<name>A0A368FB45_ANCCA</name>
<accession>A0A368FB45</accession>
<dbReference type="Proteomes" id="UP000252519">
    <property type="component" value="Unassembled WGS sequence"/>
</dbReference>
<gene>
    <name evidence="1" type="ORF">ANCCAN_24846</name>
</gene>
<proteinExistence type="predicted"/>